<evidence type="ECO:0000313" key="2">
    <source>
        <dbReference type="Proteomes" id="UP001174909"/>
    </source>
</evidence>
<proteinExistence type="predicted"/>
<sequence length="166" mass="18230">MFISNDELALETNDRVLLTFTPDNPELIGGVEGAGEFIRDSAIVNIIDNDLLQINFGESDYSIEEGDNMLSTPITLQFRACQRDFTVTLCPVTVNRAETEGLGTFINADTITNASRATAVDDFSTSKTTVTIPANTRTFQVSQFFMIVDDNIDEDEQSFAIIAEIG</sequence>
<keyword evidence="2" id="KW-1185">Reference proteome</keyword>
<feature type="non-terminal residue" evidence="1">
    <location>
        <position position="166"/>
    </location>
</feature>
<accession>A0AA35TU40</accession>
<dbReference type="AlphaFoldDB" id="A0AA35TU40"/>
<dbReference type="SUPFAM" id="SSF141072">
    <property type="entry name" value="CalX-like"/>
    <property type="match status" value="1"/>
</dbReference>
<gene>
    <name evidence="1" type="ORF">GBAR_LOCUS29047</name>
</gene>
<name>A0AA35TU40_GEOBA</name>
<dbReference type="Gene3D" id="2.60.40.2030">
    <property type="match status" value="1"/>
</dbReference>
<dbReference type="EMBL" id="CASHTH010004072">
    <property type="protein sequence ID" value="CAI8053107.1"/>
    <property type="molecule type" value="Genomic_DNA"/>
</dbReference>
<comment type="caution">
    <text evidence="1">The sequence shown here is derived from an EMBL/GenBank/DDBJ whole genome shotgun (WGS) entry which is preliminary data.</text>
</comment>
<dbReference type="InterPro" id="IPR038081">
    <property type="entry name" value="CalX-like_sf"/>
</dbReference>
<evidence type="ECO:0000313" key="1">
    <source>
        <dbReference type="EMBL" id="CAI8053107.1"/>
    </source>
</evidence>
<organism evidence="1 2">
    <name type="scientific">Geodia barretti</name>
    <name type="common">Barrett's horny sponge</name>
    <dbReference type="NCBI Taxonomy" id="519541"/>
    <lineage>
        <taxon>Eukaryota</taxon>
        <taxon>Metazoa</taxon>
        <taxon>Porifera</taxon>
        <taxon>Demospongiae</taxon>
        <taxon>Heteroscleromorpha</taxon>
        <taxon>Tetractinellida</taxon>
        <taxon>Astrophorina</taxon>
        <taxon>Geodiidae</taxon>
        <taxon>Geodia</taxon>
    </lineage>
</organism>
<dbReference type="Proteomes" id="UP001174909">
    <property type="component" value="Unassembled WGS sequence"/>
</dbReference>
<reference evidence="1" key="1">
    <citation type="submission" date="2023-03" db="EMBL/GenBank/DDBJ databases">
        <authorList>
            <person name="Steffen K."/>
            <person name="Cardenas P."/>
        </authorList>
    </citation>
    <scope>NUCLEOTIDE SEQUENCE</scope>
</reference>
<protein>
    <submittedName>
        <fullName evidence="1">Uncharacterized protein</fullName>
    </submittedName>
</protein>